<dbReference type="AlphaFoldDB" id="A0A843XEM1"/>
<name>A0A843XEM1_COLES</name>
<protein>
    <submittedName>
        <fullName evidence="1">Uncharacterized protein</fullName>
    </submittedName>
</protein>
<evidence type="ECO:0000313" key="1">
    <source>
        <dbReference type="EMBL" id="MQM17776.1"/>
    </source>
</evidence>
<evidence type="ECO:0000313" key="2">
    <source>
        <dbReference type="Proteomes" id="UP000652761"/>
    </source>
</evidence>
<sequence length="153" mass="16798">MASQKKQTQVAASVGGATSVLRAGAWRWRPETWRRPPVSSELASLSLSLSLSLSHMLLFDPVVPLQRVRHPLQEGREAGWFRRGHSAVDLFLFNLVSDLRGFTHGVIACATPLTSNGLQLLPEPLVLSCGGTPGNGTKGCEYSYLHLCHLRRR</sequence>
<organism evidence="1 2">
    <name type="scientific">Colocasia esculenta</name>
    <name type="common">Wild taro</name>
    <name type="synonym">Arum esculentum</name>
    <dbReference type="NCBI Taxonomy" id="4460"/>
    <lineage>
        <taxon>Eukaryota</taxon>
        <taxon>Viridiplantae</taxon>
        <taxon>Streptophyta</taxon>
        <taxon>Embryophyta</taxon>
        <taxon>Tracheophyta</taxon>
        <taxon>Spermatophyta</taxon>
        <taxon>Magnoliopsida</taxon>
        <taxon>Liliopsida</taxon>
        <taxon>Araceae</taxon>
        <taxon>Aroideae</taxon>
        <taxon>Colocasieae</taxon>
        <taxon>Colocasia</taxon>
    </lineage>
</organism>
<dbReference type="Proteomes" id="UP000652761">
    <property type="component" value="Unassembled WGS sequence"/>
</dbReference>
<comment type="caution">
    <text evidence="1">The sequence shown here is derived from an EMBL/GenBank/DDBJ whole genome shotgun (WGS) entry which is preliminary data.</text>
</comment>
<accession>A0A843XEM1</accession>
<dbReference type="EMBL" id="NMUH01007756">
    <property type="protein sequence ID" value="MQM17776.1"/>
    <property type="molecule type" value="Genomic_DNA"/>
</dbReference>
<keyword evidence="2" id="KW-1185">Reference proteome</keyword>
<reference evidence="1" key="1">
    <citation type="submission" date="2017-07" db="EMBL/GenBank/DDBJ databases">
        <title>Taro Niue Genome Assembly and Annotation.</title>
        <authorList>
            <person name="Atibalentja N."/>
            <person name="Keating K."/>
            <person name="Fields C.J."/>
        </authorList>
    </citation>
    <scope>NUCLEOTIDE SEQUENCE</scope>
    <source>
        <strain evidence="1">Niue_2</strain>
        <tissue evidence="1">Leaf</tissue>
    </source>
</reference>
<proteinExistence type="predicted"/>
<gene>
    <name evidence="1" type="ORF">Taro_050754</name>
</gene>